<dbReference type="Proteomes" id="UP000285120">
    <property type="component" value="Unassembled WGS sequence"/>
</dbReference>
<dbReference type="OrthoDB" id="2087at2"/>
<evidence type="ECO:0000313" key="3">
    <source>
        <dbReference type="EMBL" id="RKD76325.1"/>
    </source>
</evidence>
<dbReference type="GO" id="GO:0055085">
    <property type="term" value="P:transmembrane transport"/>
    <property type="evidence" value="ECO:0007669"/>
    <property type="project" value="InterPro"/>
</dbReference>
<organism evidence="3 4">
    <name type="scientific">Sinobaca qinghaiensis</name>
    <dbReference type="NCBI Taxonomy" id="342944"/>
    <lineage>
        <taxon>Bacteria</taxon>
        <taxon>Bacillati</taxon>
        <taxon>Bacillota</taxon>
        <taxon>Bacilli</taxon>
        <taxon>Bacillales</taxon>
        <taxon>Sporolactobacillaceae</taxon>
        <taxon>Sinobaca</taxon>
    </lineage>
</organism>
<dbReference type="PIRSF" id="PIRSF006470">
    <property type="entry name" value="DctB"/>
    <property type="match status" value="1"/>
</dbReference>
<evidence type="ECO:0000256" key="1">
    <source>
        <dbReference type="ARBA" id="ARBA00022729"/>
    </source>
</evidence>
<gene>
    <name evidence="3" type="ORF">ATL39_0541</name>
</gene>
<keyword evidence="3" id="KW-0675">Receptor</keyword>
<feature type="chain" id="PRO_5039498644" evidence="2">
    <location>
        <begin position="18"/>
        <end position="337"/>
    </location>
</feature>
<dbReference type="InterPro" id="IPR018389">
    <property type="entry name" value="DctP_fam"/>
</dbReference>
<dbReference type="PROSITE" id="PS51257">
    <property type="entry name" value="PROKAR_LIPOPROTEIN"/>
    <property type="match status" value="1"/>
</dbReference>
<dbReference type="PANTHER" id="PTHR33376:SF3">
    <property type="entry name" value="C4-DICARBOXYLATE-BINDING PROTEIN"/>
    <property type="match status" value="1"/>
</dbReference>
<proteinExistence type="predicted"/>
<accession>A0A419V8C9</accession>
<evidence type="ECO:0000256" key="2">
    <source>
        <dbReference type="SAM" id="SignalP"/>
    </source>
</evidence>
<feature type="signal peptide" evidence="2">
    <location>
        <begin position="1"/>
        <end position="17"/>
    </location>
</feature>
<dbReference type="GO" id="GO:0030288">
    <property type="term" value="C:outer membrane-bounded periplasmic space"/>
    <property type="evidence" value="ECO:0007669"/>
    <property type="project" value="InterPro"/>
</dbReference>
<dbReference type="InterPro" id="IPR038404">
    <property type="entry name" value="TRAP_DctP_sf"/>
</dbReference>
<name>A0A419V8C9_9BACL</name>
<dbReference type="Pfam" id="PF03480">
    <property type="entry name" value="DctP"/>
    <property type="match status" value="1"/>
</dbReference>
<keyword evidence="4" id="KW-1185">Reference proteome</keyword>
<dbReference type="CDD" id="cd13669">
    <property type="entry name" value="PBP2_TRAP_TM0322_like"/>
    <property type="match status" value="1"/>
</dbReference>
<dbReference type="AlphaFoldDB" id="A0A419V8C9"/>
<dbReference type="PANTHER" id="PTHR33376">
    <property type="match status" value="1"/>
</dbReference>
<dbReference type="NCBIfam" id="NF037995">
    <property type="entry name" value="TRAP_S1"/>
    <property type="match status" value="1"/>
</dbReference>
<protein>
    <submittedName>
        <fullName evidence="3">Tripartite ATP-independent transporter DctP family solute receptor</fullName>
    </submittedName>
</protein>
<dbReference type="EMBL" id="RAPK01000006">
    <property type="protein sequence ID" value="RKD76325.1"/>
    <property type="molecule type" value="Genomic_DNA"/>
</dbReference>
<dbReference type="InterPro" id="IPR004682">
    <property type="entry name" value="TRAP_DctP"/>
</dbReference>
<comment type="caution">
    <text evidence="3">The sequence shown here is derived from an EMBL/GenBank/DDBJ whole genome shotgun (WGS) entry which is preliminary data.</text>
</comment>
<dbReference type="Gene3D" id="3.40.190.170">
    <property type="entry name" value="Bacterial extracellular solute-binding protein, family 7"/>
    <property type="match status" value="1"/>
</dbReference>
<dbReference type="RefSeq" id="WP_120191737.1">
    <property type="nucleotide sequence ID" value="NZ_RAPK01000006.1"/>
</dbReference>
<evidence type="ECO:0000313" key="4">
    <source>
        <dbReference type="Proteomes" id="UP000285120"/>
    </source>
</evidence>
<keyword evidence="1 2" id="KW-0732">Signal</keyword>
<sequence length="337" mass="36509">MKKFLPLVALGSTLVIAGCGGGESESSGSEEGGGSPSHELQVGIVVSESDPMYEGLESFKENVEERTDGDLAIEIFPDSSLGDTAEIQEQAIAGANVGTLADAGIMADYSPEIGILQGPYLFENYEDIQKVTDSDLFAGWEEDLSSSQNLQILSFNWYQGARHMVTNNAINTPEDMNGQSIRTIGADVFLETIEAMGANPTGLDWAEVYPGIQQGVIDGAEAQHSATYGASLYEVADHISKTNHIQLITGLVVGAEWFSNLPEDYQTIVTEEAEAAGIEASNTVIEGEEEYEGMMEEEGMTIVEPDLEPFQEATEGVYEKFENYPEIREEIMTITEN</sequence>
<reference evidence="3 4" key="1">
    <citation type="submission" date="2018-09" db="EMBL/GenBank/DDBJ databases">
        <title>Genomic Encyclopedia of Archaeal and Bacterial Type Strains, Phase II (KMG-II): from individual species to whole genera.</title>
        <authorList>
            <person name="Goeker M."/>
        </authorList>
    </citation>
    <scope>NUCLEOTIDE SEQUENCE [LARGE SCALE GENOMIC DNA]</scope>
    <source>
        <strain evidence="3 4">DSM 17008</strain>
    </source>
</reference>